<evidence type="ECO:0000256" key="13">
    <source>
        <dbReference type="RuleBase" id="RU004016"/>
    </source>
</evidence>
<dbReference type="InterPro" id="IPR018044">
    <property type="entry name" value="Peptidase_S11"/>
</dbReference>
<organism evidence="16 17">
    <name type="scientific">Streptococcus massiliensis</name>
    <dbReference type="NCBI Taxonomy" id="313439"/>
    <lineage>
        <taxon>Bacteria</taxon>
        <taxon>Bacillati</taxon>
        <taxon>Bacillota</taxon>
        <taxon>Bacilli</taxon>
        <taxon>Lactobacillales</taxon>
        <taxon>Streptococcaceae</taxon>
        <taxon>Streptococcus</taxon>
    </lineage>
</organism>
<dbReference type="InterPro" id="IPR012338">
    <property type="entry name" value="Beta-lactam/transpept-like"/>
</dbReference>
<dbReference type="InterPro" id="IPR037167">
    <property type="entry name" value="Peptidase_S11_C_sf"/>
</dbReference>
<keyword evidence="11" id="KW-0961">Cell wall biogenesis/degradation</keyword>
<dbReference type="SMART" id="SM00936">
    <property type="entry name" value="PBP5_C"/>
    <property type="match status" value="1"/>
</dbReference>
<accession>A0A380L037</accession>
<proteinExistence type="inferred from homology"/>
<dbReference type="STRING" id="1123307.GCA_000380065_01286"/>
<evidence type="ECO:0000256" key="1">
    <source>
        <dbReference type="ARBA" id="ARBA00003217"/>
    </source>
</evidence>
<keyword evidence="7 14" id="KW-0732">Signal</keyword>
<evidence type="ECO:0000313" key="17">
    <source>
        <dbReference type="Proteomes" id="UP000254634"/>
    </source>
</evidence>
<dbReference type="AlphaFoldDB" id="A0A380L037"/>
<comment type="catalytic activity">
    <reaction evidence="12">
        <text>Preferential cleavage: (Ac)2-L-Lys-D-Ala-|-D-Ala. Also transpeptidation of peptidyl-alanyl moieties that are N-acyl substituents of D-alanine.</text>
        <dbReference type="EC" id="3.4.16.4"/>
    </reaction>
</comment>
<feature type="chain" id="PRO_5016837857" description="serine-type D-Ala-D-Ala carboxypeptidase" evidence="14">
    <location>
        <begin position="22"/>
        <end position="412"/>
    </location>
</feature>
<name>A0A380L037_9STRE</name>
<evidence type="ECO:0000256" key="14">
    <source>
        <dbReference type="SAM" id="SignalP"/>
    </source>
</evidence>
<dbReference type="Gene3D" id="2.60.410.10">
    <property type="entry name" value="D-Ala-D-Ala carboxypeptidase, C-terminal domain"/>
    <property type="match status" value="1"/>
</dbReference>
<comment type="pathway">
    <text evidence="2">Cell wall biogenesis; peptidoglycan biosynthesis.</text>
</comment>
<feature type="signal peptide" evidence="14">
    <location>
        <begin position="1"/>
        <end position="21"/>
    </location>
</feature>
<keyword evidence="8 16" id="KW-0378">Hydrolase</keyword>
<evidence type="ECO:0000256" key="4">
    <source>
        <dbReference type="ARBA" id="ARBA00012448"/>
    </source>
</evidence>
<evidence type="ECO:0000256" key="2">
    <source>
        <dbReference type="ARBA" id="ARBA00004752"/>
    </source>
</evidence>
<keyword evidence="10" id="KW-0573">Peptidoglycan synthesis</keyword>
<dbReference type="SUPFAM" id="SSF56601">
    <property type="entry name" value="beta-lactamase/transpeptidase-like"/>
    <property type="match status" value="1"/>
</dbReference>
<dbReference type="OrthoDB" id="9791132at2"/>
<gene>
    <name evidence="16" type="primary">dacA_1</name>
    <name evidence="16" type="ORF">NCTC13765_01051</name>
</gene>
<dbReference type="PRINTS" id="PR00725">
    <property type="entry name" value="DADACBPTASE1"/>
</dbReference>
<sequence length="412" mass="45794">MKKIVLLLSLLVFFFAPNVAADDDLALTAKGAIAVDANTGKILYEKEADKSMPVGSITKLLTAYLVYEAVAEGKLSWQTPIEISDYPYQLTFEKEIANIPLDNRKYTVKELLEVSLVYNANSPAIALAEAVAGNESKFVDQMKAKLSSWGVKNAKIVNASGVKNSYLGDHIYSGSSKDDENELSAYAVAVIANRLIKDYPEVLKITQKTSINFEGNDLTSYNYMLEGMSRFRAGVDGLHTGNTEQGESLVTTSNERGMRLMTIILNTDNPDHDIYARFTEMNRLMTYINQHFVATTLVKKGESYGKKDATIIDGATDTVRPVAKEDLVIVERIGTQDVTPIHFHTKKEGYLAPIKKNQTLGSLTFTDKQLVGHGYLQSRMPEVDMVAEKGIKKAIAPKLWWNHFVNYVNEKL</sequence>
<keyword evidence="6" id="KW-0645">Protease</keyword>
<dbReference type="Pfam" id="PF07943">
    <property type="entry name" value="PBP5_C"/>
    <property type="match status" value="1"/>
</dbReference>
<evidence type="ECO:0000256" key="11">
    <source>
        <dbReference type="ARBA" id="ARBA00023316"/>
    </source>
</evidence>
<dbReference type="InterPro" id="IPR015956">
    <property type="entry name" value="Peniciliin-bd_prot_C_sf"/>
</dbReference>
<keyword evidence="9" id="KW-0133">Cell shape</keyword>
<dbReference type="GO" id="GO:0009002">
    <property type="term" value="F:serine-type D-Ala-D-Ala carboxypeptidase activity"/>
    <property type="evidence" value="ECO:0007669"/>
    <property type="project" value="UniProtKB-EC"/>
</dbReference>
<evidence type="ECO:0000256" key="8">
    <source>
        <dbReference type="ARBA" id="ARBA00022801"/>
    </source>
</evidence>
<dbReference type="GO" id="GO:0009252">
    <property type="term" value="P:peptidoglycan biosynthetic process"/>
    <property type="evidence" value="ECO:0007669"/>
    <property type="project" value="UniProtKB-UniPathway"/>
</dbReference>
<reference evidence="16" key="1">
    <citation type="submission" date="2018-06" db="EMBL/GenBank/DDBJ databases">
        <authorList>
            <consortium name="Pathogen Informatics"/>
            <person name="Doyle S."/>
        </authorList>
    </citation>
    <scope>NUCLEOTIDE SEQUENCE [LARGE SCALE GENOMIC DNA]</scope>
    <source>
        <strain evidence="16">NCTC13765</strain>
    </source>
</reference>
<dbReference type="UniPathway" id="UPA00219"/>
<dbReference type="Gene3D" id="3.40.710.10">
    <property type="entry name" value="DD-peptidase/beta-lactamase superfamily"/>
    <property type="match status" value="1"/>
</dbReference>
<dbReference type="GO" id="GO:0008360">
    <property type="term" value="P:regulation of cell shape"/>
    <property type="evidence" value="ECO:0007669"/>
    <property type="project" value="UniProtKB-KW"/>
</dbReference>
<comment type="function">
    <text evidence="1">Removes C-terminal D-alanyl residues from sugar-peptide cell wall precursors.</text>
</comment>
<dbReference type="GO" id="GO:0071555">
    <property type="term" value="P:cell wall organization"/>
    <property type="evidence" value="ECO:0007669"/>
    <property type="project" value="UniProtKB-KW"/>
</dbReference>
<dbReference type="EMBL" id="UHFR01000005">
    <property type="protein sequence ID" value="SUN76556.1"/>
    <property type="molecule type" value="Genomic_DNA"/>
</dbReference>
<dbReference type="InterPro" id="IPR001967">
    <property type="entry name" value="Peptidase_S11_N"/>
</dbReference>
<dbReference type="RefSeq" id="WP_018371989.1">
    <property type="nucleotide sequence ID" value="NZ_UHFR01000005.1"/>
</dbReference>
<protein>
    <recommendedName>
        <fullName evidence="4">serine-type D-Ala-D-Ala carboxypeptidase</fullName>
        <ecNumber evidence="4">3.4.16.4</ecNumber>
    </recommendedName>
</protein>
<evidence type="ECO:0000313" key="16">
    <source>
        <dbReference type="EMBL" id="SUN76556.1"/>
    </source>
</evidence>
<feature type="domain" description="Peptidase S11 D-Ala-D-Ala carboxypeptidase A C-terminal" evidence="15">
    <location>
        <begin position="292"/>
        <end position="393"/>
    </location>
</feature>
<evidence type="ECO:0000259" key="15">
    <source>
        <dbReference type="SMART" id="SM00936"/>
    </source>
</evidence>
<evidence type="ECO:0000256" key="5">
    <source>
        <dbReference type="ARBA" id="ARBA00022645"/>
    </source>
</evidence>
<dbReference type="EC" id="3.4.16.4" evidence="4"/>
<dbReference type="PANTHER" id="PTHR21581">
    <property type="entry name" value="D-ALANYL-D-ALANINE CARBOXYPEPTIDASE"/>
    <property type="match status" value="1"/>
</dbReference>
<evidence type="ECO:0000256" key="7">
    <source>
        <dbReference type="ARBA" id="ARBA00022729"/>
    </source>
</evidence>
<evidence type="ECO:0000256" key="10">
    <source>
        <dbReference type="ARBA" id="ARBA00022984"/>
    </source>
</evidence>
<evidence type="ECO:0000256" key="9">
    <source>
        <dbReference type="ARBA" id="ARBA00022960"/>
    </source>
</evidence>
<dbReference type="NCBIfam" id="NF038273">
    <property type="entry name" value="strep_PBP3"/>
    <property type="match status" value="1"/>
</dbReference>
<keyword evidence="17" id="KW-1185">Reference proteome</keyword>
<dbReference type="Proteomes" id="UP000254634">
    <property type="component" value="Unassembled WGS sequence"/>
</dbReference>
<dbReference type="InterPro" id="IPR012907">
    <property type="entry name" value="Peptidase_S11_C"/>
</dbReference>
<dbReference type="GO" id="GO:0006508">
    <property type="term" value="P:proteolysis"/>
    <property type="evidence" value="ECO:0007669"/>
    <property type="project" value="UniProtKB-KW"/>
</dbReference>
<dbReference type="PANTHER" id="PTHR21581:SF11">
    <property type="entry name" value="D-ALANYL-D-ALANINE CARBOXYPEPTIDASE DACA"/>
    <property type="match status" value="1"/>
</dbReference>
<keyword evidence="5 16" id="KW-0121">Carboxypeptidase</keyword>
<evidence type="ECO:0000256" key="3">
    <source>
        <dbReference type="ARBA" id="ARBA00007164"/>
    </source>
</evidence>
<dbReference type="Pfam" id="PF00768">
    <property type="entry name" value="Peptidase_S11"/>
    <property type="match status" value="1"/>
</dbReference>
<evidence type="ECO:0000256" key="12">
    <source>
        <dbReference type="ARBA" id="ARBA00034000"/>
    </source>
</evidence>
<dbReference type="SUPFAM" id="SSF69189">
    <property type="entry name" value="Penicillin-binding protein associated domain"/>
    <property type="match status" value="1"/>
</dbReference>
<evidence type="ECO:0000256" key="6">
    <source>
        <dbReference type="ARBA" id="ARBA00022670"/>
    </source>
</evidence>
<comment type="similarity">
    <text evidence="3 13">Belongs to the peptidase S11 family.</text>
</comment>